<keyword evidence="1" id="KW-1133">Transmembrane helix</keyword>
<dbReference type="RefSeq" id="WP_091655657.1">
    <property type="nucleotide sequence ID" value="NZ_FOVW01000014.1"/>
</dbReference>
<name>A0A1I5JZ53_9BACT</name>
<dbReference type="EMBL" id="FOVW01000014">
    <property type="protein sequence ID" value="SFO78039.1"/>
    <property type="molecule type" value="Genomic_DNA"/>
</dbReference>
<feature type="transmembrane region" description="Helical" evidence="1">
    <location>
        <begin position="105"/>
        <end position="125"/>
    </location>
</feature>
<organism evidence="2 3">
    <name type="scientific">Algoriphagus ornithinivorans</name>
    <dbReference type="NCBI Taxonomy" id="226506"/>
    <lineage>
        <taxon>Bacteria</taxon>
        <taxon>Pseudomonadati</taxon>
        <taxon>Bacteroidota</taxon>
        <taxon>Cytophagia</taxon>
        <taxon>Cytophagales</taxon>
        <taxon>Cyclobacteriaceae</taxon>
        <taxon>Algoriphagus</taxon>
    </lineage>
</organism>
<feature type="transmembrane region" description="Helical" evidence="1">
    <location>
        <begin position="172"/>
        <end position="190"/>
    </location>
</feature>
<evidence type="ECO:0000256" key="1">
    <source>
        <dbReference type="SAM" id="Phobius"/>
    </source>
</evidence>
<protein>
    <recommendedName>
        <fullName evidence="4">DoxX protein</fullName>
    </recommendedName>
</protein>
<feature type="transmembrane region" description="Helical" evidence="1">
    <location>
        <begin position="51"/>
        <end position="71"/>
    </location>
</feature>
<dbReference type="STRING" id="226506.SAMN04488519_11470"/>
<reference evidence="3" key="1">
    <citation type="submission" date="2016-10" db="EMBL/GenBank/DDBJ databases">
        <authorList>
            <person name="Varghese N."/>
            <person name="Submissions S."/>
        </authorList>
    </citation>
    <scope>NUCLEOTIDE SEQUENCE [LARGE SCALE GENOMIC DNA]</scope>
    <source>
        <strain evidence="3">DSM 15282</strain>
    </source>
</reference>
<sequence>MKLFSEKAIVQLLAIFLGFTFFGAGMAKLYDGHSYFGWIGPVWLIERLEEYSLGLYAKFIALSQVLIGYLLLTTRFKLLGSIMMVPMILNILMVTISQQWRGTPFVLAVLLIFNLIIIWHYRSFFSPLLNESLKKVKSNSVSLKSSLGHLVWLSGLSLQFFSIAISYYSLRFAFLISFAGLSISILSFLVDKKINLRNLK</sequence>
<gene>
    <name evidence="2" type="ORF">SAMN04488519_11470</name>
</gene>
<feature type="transmembrane region" description="Helical" evidence="1">
    <location>
        <begin position="78"/>
        <end position="99"/>
    </location>
</feature>
<keyword evidence="3" id="KW-1185">Reference proteome</keyword>
<evidence type="ECO:0000313" key="2">
    <source>
        <dbReference type="EMBL" id="SFO78039.1"/>
    </source>
</evidence>
<keyword evidence="1" id="KW-0472">Membrane</keyword>
<accession>A0A1I5JZ53</accession>
<dbReference type="Proteomes" id="UP000199564">
    <property type="component" value="Unassembled WGS sequence"/>
</dbReference>
<evidence type="ECO:0008006" key="4">
    <source>
        <dbReference type="Google" id="ProtNLM"/>
    </source>
</evidence>
<keyword evidence="1" id="KW-0812">Transmembrane</keyword>
<evidence type="ECO:0000313" key="3">
    <source>
        <dbReference type="Proteomes" id="UP000199564"/>
    </source>
</evidence>
<feature type="transmembrane region" description="Helical" evidence="1">
    <location>
        <begin position="146"/>
        <end position="166"/>
    </location>
</feature>
<dbReference type="AlphaFoldDB" id="A0A1I5JZ53"/>
<proteinExistence type="predicted"/>